<evidence type="ECO:0000313" key="2">
    <source>
        <dbReference type="EMBL" id="NNH66799.1"/>
    </source>
</evidence>
<proteinExistence type="predicted"/>
<accession>A0A7Y2W7Z3</accession>
<dbReference type="RefSeq" id="WP_162118245.1">
    <property type="nucleotide sequence ID" value="NZ_JAAEAB010000022.1"/>
</dbReference>
<evidence type="ECO:0000313" key="3">
    <source>
        <dbReference type="Proteomes" id="UP000530654"/>
    </source>
</evidence>
<name>A0A7Y2W7Z3_9HYPH</name>
<dbReference type="AlphaFoldDB" id="A0A7Y2W7Z3"/>
<sequence length="82" mass="8283">MPAAKLTPGSTERPSLPAAQRAVATERTCAKARVAAGAPDLLAALVEAERFFDGSADHGCPLHQKILSAIDTVKGGAACAIA</sequence>
<dbReference type="EMBL" id="JABEQY010000030">
    <property type="protein sequence ID" value="NNH66799.1"/>
    <property type="molecule type" value="Genomic_DNA"/>
</dbReference>
<reference evidence="2 3" key="1">
    <citation type="submission" date="2020-04" db="EMBL/GenBank/DDBJ databases">
        <title>Rhizobium bacterial biofertilizers improve the content of phenolic compounds of Lactuca sativa L. under non-saline and saline-stress conditions.</title>
        <authorList>
            <person name="Ayuso-Calles M."/>
            <person name="Garcia-Estevez I."/>
            <person name="Jimenez-Gomez A."/>
            <person name="Flores-Felix J.D."/>
            <person name="Escribano-Bailon M."/>
            <person name="Rivas R."/>
        </authorList>
    </citation>
    <scope>NUCLEOTIDE SEQUENCE [LARGE SCALE GENOMIC DNA]</scope>
    <source>
        <strain evidence="2 3">GPTR02</strain>
    </source>
</reference>
<comment type="caution">
    <text evidence="2">The sequence shown here is derived from an EMBL/GenBank/DDBJ whole genome shotgun (WGS) entry which is preliminary data.</text>
</comment>
<gene>
    <name evidence="2" type="ORF">HLI17_26580</name>
</gene>
<evidence type="ECO:0000256" key="1">
    <source>
        <dbReference type="SAM" id="MobiDB-lite"/>
    </source>
</evidence>
<dbReference type="OrthoDB" id="8400649at2"/>
<organism evidence="2 3">
    <name type="scientific">Rhizobium laguerreae</name>
    <dbReference type="NCBI Taxonomy" id="1076926"/>
    <lineage>
        <taxon>Bacteria</taxon>
        <taxon>Pseudomonadati</taxon>
        <taxon>Pseudomonadota</taxon>
        <taxon>Alphaproteobacteria</taxon>
        <taxon>Hyphomicrobiales</taxon>
        <taxon>Rhizobiaceae</taxon>
        <taxon>Rhizobium/Agrobacterium group</taxon>
        <taxon>Rhizobium</taxon>
    </lineage>
</organism>
<protein>
    <submittedName>
        <fullName evidence="2">Uncharacterized protein</fullName>
    </submittedName>
</protein>
<feature type="region of interest" description="Disordered" evidence="1">
    <location>
        <begin position="1"/>
        <end position="20"/>
    </location>
</feature>
<dbReference type="Proteomes" id="UP000530654">
    <property type="component" value="Unassembled WGS sequence"/>
</dbReference>